<evidence type="ECO:0000313" key="3">
    <source>
        <dbReference type="Proteomes" id="UP000215224"/>
    </source>
</evidence>
<proteinExistence type="predicted"/>
<keyword evidence="3" id="KW-1185">Reference proteome</keyword>
<protein>
    <submittedName>
        <fullName evidence="2">Uncharacterized protein</fullName>
    </submittedName>
</protein>
<organism evidence="2 3">
    <name type="scientific">Sutcliffiella cohnii</name>
    <dbReference type="NCBI Taxonomy" id="33932"/>
    <lineage>
        <taxon>Bacteria</taxon>
        <taxon>Bacillati</taxon>
        <taxon>Bacillota</taxon>
        <taxon>Bacilli</taxon>
        <taxon>Bacillales</taxon>
        <taxon>Bacillaceae</taxon>
        <taxon>Sutcliffiella</taxon>
    </lineage>
</organism>
<gene>
    <name evidence="2" type="ORF">BC6307_04895</name>
</gene>
<reference evidence="2 3" key="1">
    <citation type="submission" date="2016-12" db="EMBL/GenBank/DDBJ databases">
        <title>The whole genome sequencing and assembly of Bacillus cohnii DSM 6307T strain.</title>
        <authorList>
            <person name="Lee Y.-J."/>
            <person name="Yi H."/>
            <person name="Bahn Y.-S."/>
            <person name="Kim J.F."/>
            <person name="Lee D.-W."/>
        </authorList>
    </citation>
    <scope>NUCLEOTIDE SEQUENCE [LARGE SCALE GENOMIC DNA]</scope>
    <source>
        <strain evidence="2 3">DSM 6307</strain>
    </source>
</reference>
<evidence type="ECO:0000313" key="2">
    <source>
        <dbReference type="EMBL" id="AST90666.1"/>
    </source>
</evidence>
<dbReference type="RefSeq" id="WP_066414674.1">
    <property type="nucleotide sequence ID" value="NZ_CP018866.1"/>
</dbReference>
<dbReference type="AlphaFoldDB" id="A0A223KMN6"/>
<feature type="coiled-coil region" evidence="1">
    <location>
        <begin position="26"/>
        <end position="53"/>
    </location>
</feature>
<name>A0A223KMN6_9BACI</name>
<sequence>MAYKRQLTYSLEEQLNRQYLWLTEQVKYLKKNERKLEQELNSLREKVDKLITVVPSQQNNDPNFSNGTWNLQLTQPVNNVTNSKAENNLQLENDEPTANGFTNMLNFLNGLNLDFEKLSYVLLIIAKMYDQNSIKVFNYEIEVEKLAQLLLSQLNKGELNEMKDLLTE</sequence>
<dbReference type="Proteomes" id="UP000215224">
    <property type="component" value="Chromosome"/>
</dbReference>
<evidence type="ECO:0000256" key="1">
    <source>
        <dbReference type="SAM" id="Coils"/>
    </source>
</evidence>
<dbReference type="KEGG" id="bcoh:BC6307_04895"/>
<keyword evidence="1" id="KW-0175">Coiled coil</keyword>
<dbReference type="EMBL" id="CP018866">
    <property type="protein sequence ID" value="AST90666.1"/>
    <property type="molecule type" value="Genomic_DNA"/>
</dbReference>
<accession>A0A223KMN6</accession>